<comment type="subcellular location">
    <subcellularLocation>
        <location evidence="1">Nucleus</location>
    </subcellularLocation>
</comment>
<evidence type="ECO:0000256" key="6">
    <source>
        <dbReference type="SAM" id="MobiDB-lite"/>
    </source>
</evidence>
<dbReference type="GO" id="GO:0003677">
    <property type="term" value="F:DNA binding"/>
    <property type="evidence" value="ECO:0007669"/>
    <property type="project" value="UniProtKB-KW"/>
</dbReference>
<dbReference type="Gene3D" id="3.40.1810.10">
    <property type="entry name" value="Transcription factor, MADS-box"/>
    <property type="match status" value="1"/>
</dbReference>
<feature type="compositionally biased region" description="Polar residues" evidence="6">
    <location>
        <begin position="1"/>
        <end position="11"/>
    </location>
</feature>
<comment type="caution">
    <text evidence="8">The sequence shown here is derived from an EMBL/GenBank/DDBJ whole genome shotgun (WGS) entry which is preliminary data.</text>
</comment>
<keyword evidence="4" id="KW-0804">Transcription</keyword>
<proteinExistence type="predicted"/>
<keyword evidence="3" id="KW-0238">DNA-binding</keyword>
<evidence type="ECO:0000313" key="8">
    <source>
        <dbReference type="EMBL" id="CAG8262574.1"/>
    </source>
</evidence>
<evidence type="ECO:0000259" key="7">
    <source>
        <dbReference type="Pfam" id="PF00319"/>
    </source>
</evidence>
<sequence length="108" mass="12361">MAATKISQSRQSFRRKLMRQKQCRRKSSLMKKACEYSRLCEADVCLGIRIRETGQVFILSADSSGFWGFLVSHLNSNYPVPCLLTERDLETTGKPVVAHQTDEKSFEE</sequence>
<organism evidence="8 9">
    <name type="scientific">Penicillium salamii</name>
    <dbReference type="NCBI Taxonomy" id="1612424"/>
    <lineage>
        <taxon>Eukaryota</taxon>
        <taxon>Fungi</taxon>
        <taxon>Dikarya</taxon>
        <taxon>Ascomycota</taxon>
        <taxon>Pezizomycotina</taxon>
        <taxon>Eurotiomycetes</taxon>
        <taxon>Eurotiomycetidae</taxon>
        <taxon>Eurotiales</taxon>
        <taxon>Aspergillaceae</taxon>
        <taxon>Penicillium</taxon>
    </lineage>
</organism>
<feature type="domain" description="MADS-box" evidence="7">
    <location>
        <begin position="23"/>
        <end position="48"/>
    </location>
</feature>
<dbReference type="GO" id="GO:0046983">
    <property type="term" value="F:protein dimerization activity"/>
    <property type="evidence" value="ECO:0007669"/>
    <property type="project" value="InterPro"/>
</dbReference>
<feature type="region of interest" description="Disordered" evidence="6">
    <location>
        <begin position="1"/>
        <end position="20"/>
    </location>
</feature>
<evidence type="ECO:0000313" key="9">
    <source>
        <dbReference type="Proteomes" id="UP001152592"/>
    </source>
</evidence>
<evidence type="ECO:0000256" key="1">
    <source>
        <dbReference type="ARBA" id="ARBA00004123"/>
    </source>
</evidence>
<evidence type="ECO:0000256" key="3">
    <source>
        <dbReference type="ARBA" id="ARBA00023125"/>
    </source>
</evidence>
<keyword evidence="5" id="KW-0539">Nucleus</keyword>
<dbReference type="SUPFAM" id="SSF55455">
    <property type="entry name" value="SRF-like"/>
    <property type="match status" value="1"/>
</dbReference>
<evidence type="ECO:0000256" key="4">
    <source>
        <dbReference type="ARBA" id="ARBA00023163"/>
    </source>
</evidence>
<gene>
    <name evidence="8" type="ORF">PSALAMII_LOCUS979</name>
</gene>
<dbReference type="GO" id="GO:0005634">
    <property type="term" value="C:nucleus"/>
    <property type="evidence" value="ECO:0007669"/>
    <property type="project" value="UniProtKB-SubCell"/>
</dbReference>
<dbReference type="GO" id="GO:0045944">
    <property type="term" value="P:positive regulation of transcription by RNA polymerase II"/>
    <property type="evidence" value="ECO:0007669"/>
    <property type="project" value="UniProtKB-ARBA"/>
</dbReference>
<dbReference type="Pfam" id="PF00319">
    <property type="entry name" value="SRF-TF"/>
    <property type="match status" value="1"/>
</dbReference>
<evidence type="ECO:0000256" key="2">
    <source>
        <dbReference type="ARBA" id="ARBA00023015"/>
    </source>
</evidence>
<protein>
    <recommendedName>
        <fullName evidence="7">MADS-box domain-containing protein</fullName>
    </recommendedName>
</protein>
<dbReference type="EMBL" id="CAJVPD010000040">
    <property type="protein sequence ID" value="CAG8262574.1"/>
    <property type="molecule type" value="Genomic_DNA"/>
</dbReference>
<dbReference type="InterPro" id="IPR002100">
    <property type="entry name" value="TF_MADSbox"/>
</dbReference>
<accession>A0A9W4IE01</accession>
<dbReference type="Proteomes" id="UP001152592">
    <property type="component" value="Unassembled WGS sequence"/>
</dbReference>
<reference evidence="8" key="1">
    <citation type="submission" date="2021-07" db="EMBL/GenBank/DDBJ databases">
        <authorList>
            <person name="Branca A.L. A."/>
        </authorList>
    </citation>
    <scope>NUCLEOTIDE SEQUENCE</scope>
</reference>
<dbReference type="InterPro" id="IPR036879">
    <property type="entry name" value="TF_MADSbox_sf"/>
</dbReference>
<dbReference type="AlphaFoldDB" id="A0A9W4IE01"/>
<keyword evidence="2" id="KW-0805">Transcription regulation</keyword>
<evidence type="ECO:0000256" key="5">
    <source>
        <dbReference type="ARBA" id="ARBA00023242"/>
    </source>
</evidence>
<name>A0A9W4IE01_9EURO</name>
<dbReference type="OrthoDB" id="5350595at2759"/>